<reference evidence="2 3" key="1">
    <citation type="submission" date="2024-02" db="EMBL/GenBank/DDBJ databases">
        <title>Expansion and revision of Xanthobacter and proposal of Roseixanthobacter gen. nov.</title>
        <authorList>
            <person name="Soltysiak M.P.M."/>
            <person name="Jalihal A."/>
            <person name="Ory A."/>
            <person name="Chrisophersen C."/>
            <person name="Lee A.D."/>
            <person name="Boulton J."/>
            <person name="Springer M."/>
        </authorList>
    </citation>
    <scope>NUCLEOTIDE SEQUENCE [LARGE SCALE GENOMIC DNA]</scope>
    <source>
        <strain evidence="2 3">23A</strain>
    </source>
</reference>
<organism evidence="2 3">
    <name type="scientific">Xanthobacter oligotrophicus</name>
    <dbReference type="NCBI Taxonomy" id="2607286"/>
    <lineage>
        <taxon>Bacteria</taxon>
        <taxon>Pseudomonadati</taxon>
        <taxon>Pseudomonadota</taxon>
        <taxon>Alphaproteobacteria</taxon>
        <taxon>Hyphomicrobiales</taxon>
        <taxon>Xanthobacteraceae</taxon>
        <taxon>Xanthobacter</taxon>
    </lineage>
</organism>
<evidence type="ECO:0000256" key="1">
    <source>
        <dbReference type="SAM" id="MobiDB-lite"/>
    </source>
</evidence>
<sequence>MPRLRPTLVDLGEGPVRRVLKDPRDQRPLPEDGRDVPLSPFWIRRLRDGDVEVMPANDPASTEPAQEPASEPAAGGEPEPIAEPIPASDS</sequence>
<feature type="compositionally biased region" description="Basic and acidic residues" evidence="1">
    <location>
        <begin position="15"/>
        <end position="35"/>
    </location>
</feature>
<accession>A0ABW6ZS68</accession>
<feature type="region of interest" description="Disordered" evidence="1">
    <location>
        <begin position="1"/>
        <end position="37"/>
    </location>
</feature>
<dbReference type="EMBL" id="JBAFVH010000001">
    <property type="protein sequence ID" value="MFG1370697.1"/>
    <property type="molecule type" value="Genomic_DNA"/>
</dbReference>
<comment type="caution">
    <text evidence="2">The sequence shown here is derived from an EMBL/GenBank/DDBJ whole genome shotgun (WGS) entry which is preliminary data.</text>
</comment>
<feature type="region of interest" description="Disordered" evidence="1">
    <location>
        <begin position="52"/>
        <end position="90"/>
    </location>
</feature>
<name>A0ABW6ZS68_9HYPH</name>
<evidence type="ECO:0000313" key="3">
    <source>
        <dbReference type="Proteomes" id="UP001604002"/>
    </source>
</evidence>
<evidence type="ECO:0000313" key="2">
    <source>
        <dbReference type="EMBL" id="MFG1370697.1"/>
    </source>
</evidence>
<feature type="compositionally biased region" description="Low complexity" evidence="1">
    <location>
        <begin position="59"/>
        <end position="90"/>
    </location>
</feature>
<dbReference type="Proteomes" id="UP001604002">
    <property type="component" value="Unassembled WGS sequence"/>
</dbReference>
<gene>
    <name evidence="2" type="ORF">V5F32_00810</name>
</gene>
<dbReference type="InterPro" id="IPR024400">
    <property type="entry name" value="DUF2635"/>
</dbReference>
<proteinExistence type="predicted"/>
<keyword evidence="3" id="KW-1185">Reference proteome</keyword>
<dbReference type="RefSeq" id="WP_393990785.1">
    <property type="nucleotide sequence ID" value="NZ_JBAFVH010000001.1"/>
</dbReference>
<protein>
    <submittedName>
        <fullName evidence="2">DUF2635 domain-containing protein</fullName>
    </submittedName>
</protein>
<dbReference type="Pfam" id="PF10948">
    <property type="entry name" value="DUF2635"/>
    <property type="match status" value="1"/>
</dbReference>